<dbReference type="CDD" id="cd22910">
    <property type="entry name" value="HFD_H2B"/>
    <property type="match status" value="1"/>
</dbReference>
<sequence>MDGGQRKGGAQKCSAGSVEGPYTDLKEAGTTIRSPGTGADGSGPQAQRAGTRPGAHVCAGGSRERRSTDFGRPHVPPTSLRLPATYHLSLSSDLFERLAEEAGCLARYNQRCTLTSQDIQAAVHLLLTGELRKQAVAEGTRAVLRFTMST</sequence>
<dbReference type="InterPro" id="IPR009072">
    <property type="entry name" value="Histone-fold"/>
</dbReference>
<dbReference type="SUPFAM" id="SSF47113">
    <property type="entry name" value="Histone-fold"/>
    <property type="match status" value="1"/>
</dbReference>
<reference evidence="5" key="1">
    <citation type="submission" date="2025-08" db="UniProtKB">
        <authorList>
            <consortium name="RefSeq"/>
        </authorList>
    </citation>
    <scope>IDENTIFICATION</scope>
</reference>
<feature type="region of interest" description="Disordered" evidence="2">
    <location>
        <begin position="1"/>
        <end position="78"/>
    </location>
</feature>
<dbReference type="InterPro" id="IPR000558">
    <property type="entry name" value="Histone_H2B"/>
</dbReference>
<dbReference type="GeneID" id="103603067"/>
<dbReference type="Gene3D" id="1.10.20.10">
    <property type="entry name" value="Histone, subunit A"/>
    <property type="match status" value="1"/>
</dbReference>
<dbReference type="InterPro" id="IPR007125">
    <property type="entry name" value="H2A/H2B/H3"/>
</dbReference>
<protein>
    <submittedName>
        <fullName evidence="5">Histone H2B, sperm-like</fullName>
    </submittedName>
</protein>
<evidence type="ECO:0000313" key="4">
    <source>
        <dbReference type="Proteomes" id="UP000694923"/>
    </source>
</evidence>
<name>A0ABM0RYS1_GALVR</name>
<evidence type="ECO:0000256" key="2">
    <source>
        <dbReference type="SAM" id="MobiDB-lite"/>
    </source>
</evidence>
<dbReference type="RefSeq" id="XP_008585762.1">
    <property type="nucleotide sequence ID" value="XM_008587540.1"/>
</dbReference>
<accession>A0ABM0RYS1</accession>
<organism evidence="4 5">
    <name type="scientific">Galeopterus variegatus</name>
    <name type="common">Malayan flying lemur</name>
    <name type="synonym">Cynocephalus variegatus</name>
    <dbReference type="NCBI Taxonomy" id="482537"/>
    <lineage>
        <taxon>Eukaryota</taxon>
        <taxon>Metazoa</taxon>
        <taxon>Chordata</taxon>
        <taxon>Craniata</taxon>
        <taxon>Vertebrata</taxon>
        <taxon>Euteleostomi</taxon>
        <taxon>Mammalia</taxon>
        <taxon>Eutheria</taxon>
        <taxon>Euarchontoglires</taxon>
        <taxon>Dermoptera</taxon>
        <taxon>Cynocephalidae</taxon>
        <taxon>Galeopterus</taxon>
    </lineage>
</organism>
<evidence type="ECO:0000259" key="3">
    <source>
        <dbReference type="Pfam" id="PF00125"/>
    </source>
</evidence>
<evidence type="ECO:0000256" key="1">
    <source>
        <dbReference type="ARBA" id="ARBA00006846"/>
    </source>
</evidence>
<dbReference type="Pfam" id="PF00125">
    <property type="entry name" value="Histone"/>
    <property type="match status" value="1"/>
</dbReference>
<feature type="compositionally biased region" description="Basic and acidic residues" evidence="2">
    <location>
        <begin position="62"/>
        <end position="72"/>
    </location>
</feature>
<comment type="similarity">
    <text evidence="1">Belongs to the histone H2B family.</text>
</comment>
<dbReference type="PRINTS" id="PR00621">
    <property type="entry name" value="HISTONEH2B"/>
</dbReference>
<evidence type="ECO:0000313" key="5">
    <source>
        <dbReference type="RefSeq" id="XP_008585762.1"/>
    </source>
</evidence>
<dbReference type="PANTHER" id="PTHR23428">
    <property type="entry name" value="HISTONE H2B"/>
    <property type="match status" value="1"/>
</dbReference>
<keyword evidence="4" id="KW-1185">Reference proteome</keyword>
<dbReference type="Proteomes" id="UP000694923">
    <property type="component" value="Unplaced"/>
</dbReference>
<feature type="domain" description="Core Histone H2A/H2B/H3" evidence="3">
    <location>
        <begin position="89"/>
        <end position="125"/>
    </location>
</feature>
<dbReference type="SMART" id="SM00427">
    <property type="entry name" value="H2B"/>
    <property type="match status" value="1"/>
</dbReference>
<proteinExistence type="inferred from homology"/>
<gene>
    <name evidence="5" type="primary">LOC103603067</name>
</gene>